<protein>
    <submittedName>
        <fullName evidence="1">Uncharacterized protein</fullName>
    </submittedName>
</protein>
<evidence type="ECO:0000313" key="2">
    <source>
        <dbReference type="Proteomes" id="UP001480487"/>
    </source>
</evidence>
<evidence type="ECO:0000313" key="1">
    <source>
        <dbReference type="EMBL" id="XAO17324.1"/>
    </source>
</evidence>
<reference evidence="1" key="1">
    <citation type="submission" date="2024-02" db="EMBL/GenBank/DDBJ databases">
        <title>Gp38 adhesins of Straboviridae phages target specific extracellular receptor loops.</title>
        <authorList>
            <person name="Lutz V.T."/>
            <person name="De Sousa V.K."/>
            <person name="Taylor N.M.I."/>
            <person name="Nugen S.R."/>
            <person name="Gambino M."/>
            <person name="Brondsted L."/>
        </authorList>
    </citation>
    <scope>NUCLEOTIDE SEQUENCE</scope>
</reference>
<dbReference type="Proteomes" id="UP001480487">
    <property type="component" value="Segment"/>
</dbReference>
<name>A0AAX4R761_9CAUD</name>
<sequence>MNSLKNFSQNCLQDCSSMVLYNYQLIRIWRMK</sequence>
<dbReference type="EMBL" id="PP400788">
    <property type="protein sequence ID" value="XAO17324.1"/>
    <property type="molecule type" value="Genomic_DNA"/>
</dbReference>
<organism evidence="1 2">
    <name type="scientific">Escherichia phage FL33</name>
    <dbReference type="NCBI Taxonomy" id="3128059"/>
    <lineage>
        <taxon>Viruses</taxon>
        <taxon>Duplodnaviria</taxon>
        <taxon>Heunggongvirae</taxon>
        <taxon>Uroviricota</taxon>
        <taxon>Caudoviricetes</taxon>
        <taxon>Pantevenvirales</taxon>
        <taxon>Straboviridae</taxon>
        <taxon>Tevenvirinae</taxon>
        <taxon>Tequatrovirus</taxon>
    </lineage>
</organism>
<accession>A0AAX4R761</accession>
<proteinExistence type="predicted"/>